<evidence type="ECO:0000256" key="5">
    <source>
        <dbReference type="ARBA" id="ARBA00022692"/>
    </source>
</evidence>
<keyword evidence="5 8" id="KW-0812">Transmembrane</keyword>
<dbReference type="SUPFAM" id="SSF161098">
    <property type="entry name" value="MetI-like"/>
    <property type="match status" value="1"/>
</dbReference>
<feature type="domain" description="ABC transmembrane type-1" evidence="9">
    <location>
        <begin position="60"/>
        <end position="248"/>
    </location>
</feature>
<dbReference type="RefSeq" id="WP_210060437.1">
    <property type="nucleotide sequence ID" value="NZ_JAGGLJ010000005.1"/>
</dbReference>
<name>A0ABS4KBH8_9FIRM</name>
<dbReference type="CDD" id="cd06261">
    <property type="entry name" value="TM_PBP2"/>
    <property type="match status" value="1"/>
</dbReference>
<dbReference type="InterPro" id="IPR000515">
    <property type="entry name" value="MetI-like"/>
</dbReference>
<evidence type="ECO:0000256" key="7">
    <source>
        <dbReference type="ARBA" id="ARBA00023136"/>
    </source>
</evidence>
<dbReference type="InterPro" id="IPR051789">
    <property type="entry name" value="Bact_Polyamine_Transport"/>
</dbReference>
<dbReference type="PANTHER" id="PTHR43848">
    <property type="entry name" value="PUTRESCINE TRANSPORT SYSTEM PERMEASE PROTEIN POTI"/>
    <property type="match status" value="1"/>
</dbReference>
<dbReference type="PANTHER" id="PTHR43848:SF2">
    <property type="entry name" value="PUTRESCINE TRANSPORT SYSTEM PERMEASE PROTEIN POTI"/>
    <property type="match status" value="1"/>
</dbReference>
<feature type="transmembrane region" description="Helical" evidence="8">
    <location>
        <begin position="184"/>
        <end position="205"/>
    </location>
</feature>
<keyword evidence="6 8" id="KW-1133">Transmembrane helix</keyword>
<evidence type="ECO:0000313" key="11">
    <source>
        <dbReference type="Proteomes" id="UP001519306"/>
    </source>
</evidence>
<feature type="transmembrane region" description="Helical" evidence="8">
    <location>
        <begin position="60"/>
        <end position="83"/>
    </location>
</feature>
<protein>
    <submittedName>
        <fullName evidence="10">Spermidine/putrescine transport system permease protein</fullName>
    </submittedName>
</protein>
<dbReference type="PROSITE" id="PS50928">
    <property type="entry name" value="ABC_TM1"/>
    <property type="match status" value="1"/>
</dbReference>
<keyword evidence="3 8" id="KW-0813">Transport</keyword>
<evidence type="ECO:0000313" key="10">
    <source>
        <dbReference type="EMBL" id="MBP2025137.1"/>
    </source>
</evidence>
<dbReference type="InterPro" id="IPR035906">
    <property type="entry name" value="MetI-like_sf"/>
</dbReference>
<dbReference type="EMBL" id="JAGGLJ010000005">
    <property type="protein sequence ID" value="MBP2025137.1"/>
    <property type="molecule type" value="Genomic_DNA"/>
</dbReference>
<dbReference type="Pfam" id="PF00528">
    <property type="entry name" value="BPD_transp_1"/>
    <property type="match status" value="1"/>
</dbReference>
<reference evidence="10 11" key="1">
    <citation type="submission" date="2021-03" db="EMBL/GenBank/DDBJ databases">
        <title>Genomic Encyclopedia of Type Strains, Phase IV (KMG-IV): sequencing the most valuable type-strain genomes for metagenomic binning, comparative biology and taxonomic classification.</title>
        <authorList>
            <person name="Goeker M."/>
        </authorList>
    </citation>
    <scope>NUCLEOTIDE SEQUENCE [LARGE SCALE GENOMIC DNA]</scope>
    <source>
        <strain evidence="10 11">DSM 27563</strain>
    </source>
</reference>
<comment type="subcellular location">
    <subcellularLocation>
        <location evidence="1 8">Cell membrane</location>
        <topology evidence="1 8">Multi-pass membrane protein</topology>
    </subcellularLocation>
</comment>
<feature type="transmembrane region" description="Helical" evidence="8">
    <location>
        <begin position="9"/>
        <end position="30"/>
    </location>
</feature>
<keyword evidence="4" id="KW-1003">Cell membrane</keyword>
<evidence type="ECO:0000256" key="4">
    <source>
        <dbReference type="ARBA" id="ARBA00022475"/>
    </source>
</evidence>
<evidence type="ECO:0000256" key="1">
    <source>
        <dbReference type="ARBA" id="ARBA00004651"/>
    </source>
</evidence>
<gene>
    <name evidence="10" type="ORF">J2Z71_000662</name>
</gene>
<proteinExistence type="inferred from homology"/>
<comment type="similarity">
    <text evidence="2">Belongs to the binding-protein-dependent transport system permease family. CysTW subfamily.</text>
</comment>
<keyword evidence="7 8" id="KW-0472">Membrane</keyword>
<sequence length="261" mass="28968">MVRKIIDKLYLALVFIFLYAPIAVLIVFSFNDSKLRGSWAGFTLKWYKELLDDPTILKSLYNTILIAVIATIVSTILGTIAAIGINDLKGHKKNLILDVNYLPVLNPDIVTAVSLMGLFGFMGLEFGYLTMIISHIVFCTPYVILSVLPKLKQMDKHTLEAAMDLGATPFYAIKNVVIPQIRPAIFTGALMAFTLSVDDFVISFFNTGHGVTNLSITIYSMAKKGINPSINAISALMFTFLLVLLLIINKRKDTQVQKKVK</sequence>
<evidence type="ECO:0000256" key="3">
    <source>
        <dbReference type="ARBA" id="ARBA00022448"/>
    </source>
</evidence>
<evidence type="ECO:0000256" key="6">
    <source>
        <dbReference type="ARBA" id="ARBA00022989"/>
    </source>
</evidence>
<dbReference type="Gene3D" id="1.10.3720.10">
    <property type="entry name" value="MetI-like"/>
    <property type="match status" value="1"/>
</dbReference>
<organism evidence="10 11">
    <name type="scientific">Peptoniphilus stercorisuis</name>
    <dbReference type="NCBI Taxonomy" id="1436965"/>
    <lineage>
        <taxon>Bacteria</taxon>
        <taxon>Bacillati</taxon>
        <taxon>Bacillota</taxon>
        <taxon>Tissierellia</taxon>
        <taxon>Tissierellales</taxon>
        <taxon>Peptoniphilaceae</taxon>
        <taxon>Peptoniphilus</taxon>
    </lineage>
</organism>
<keyword evidence="11" id="KW-1185">Reference proteome</keyword>
<evidence type="ECO:0000259" key="9">
    <source>
        <dbReference type="PROSITE" id="PS50928"/>
    </source>
</evidence>
<feature type="transmembrane region" description="Helical" evidence="8">
    <location>
        <begin position="128"/>
        <end position="148"/>
    </location>
</feature>
<evidence type="ECO:0000256" key="2">
    <source>
        <dbReference type="ARBA" id="ARBA00007069"/>
    </source>
</evidence>
<feature type="transmembrane region" description="Helical" evidence="8">
    <location>
        <begin position="225"/>
        <end position="248"/>
    </location>
</feature>
<feature type="transmembrane region" description="Helical" evidence="8">
    <location>
        <begin position="104"/>
        <end position="122"/>
    </location>
</feature>
<evidence type="ECO:0000256" key="8">
    <source>
        <dbReference type="RuleBase" id="RU363032"/>
    </source>
</evidence>
<accession>A0ABS4KBH8</accession>
<comment type="caution">
    <text evidence="10">The sequence shown here is derived from an EMBL/GenBank/DDBJ whole genome shotgun (WGS) entry which is preliminary data.</text>
</comment>
<dbReference type="Proteomes" id="UP001519306">
    <property type="component" value="Unassembled WGS sequence"/>
</dbReference>